<comment type="caution">
    <text evidence="1">The sequence shown here is derived from an EMBL/GenBank/DDBJ whole genome shotgun (WGS) entry which is preliminary data.</text>
</comment>
<sequence>MTGLVGSLLVVDGGEDDGRVSGRAVLVELSTAVSAAALRDLTNVGRFTGCGGAKQNDLRTDDRRVETT</sequence>
<accession>A0A8J3Z0J8</accession>
<dbReference type="RefSeq" id="WP_203988742.1">
    <property type="nucleotide sequence ID" value="NZ_BOPG01000010.1"/>
</dbReference>
<dbReference type="Proteomes" id="UP000612585">
    <property type="component" value="Unassembled WGS sequence"/>
</dbReference>
<reference evidence="1" key="1">
    <citation type="submission" date="2021-01" db="EMBL/GenBank/DDBJ databases">
        <title>Whole genome shotgun sequence of Virgisporangium aurantiacum NBRC 16421.</title>
        <authorList>
            <person name="Komaki H."/>
            <person name="Tamura T."/>
        </authorList>
    </citation>
    <scope>NUCLEOTIDE SEQUENCE</scope>
    <source>
        <strain evidence="1">NBRC 16421</strain>
    </source>
</reference>
<evidence type="ECO:0000313" key="1">
    <source>
        <dbReference type="EMBL" id="GIJ54082.1"/>
    </source>
</evidence>
<protein>
    <submittedName>
        <fullName evidence="1">Uncharacterized protein</fullName>
    </submittedName>
</protein>
<keyword evidence="2" id="KW-1185">Reference proteome</keyword>
<proteinExistence type="predicted"/>
<dbReference type="EMBL" id="BOPG01000010">
    <property type="protein sequence ID" value="GIJ54082.1"/>
    <property type="molecule type" value="Genomic_DNA"/>
</dbReference>
<evidence type="ECO:0000313" key="2">
    <source>
        <dbReference type="Proteomes" id="UP000612585"/>
    </source>
</evidence>
<gene>
    <name evidence="1" type="ORF">Vau01_015980</name>
</gene>
<organism evidence="1 2">
    <name type="scientific">Virgisporangium aurantiacum</name>
    <dbReference type="NCBI Taxonomy" id="175570"/>
    <lineage>
        <taxon>Bacteria</taxon>
        <taxon>Bacillati</taxon>
        <taxon>Actinomycetota</taxon>
        <taxon>Actinomycetes</taxon>
        <taxon>Micromonosporales</taxon>
        <taxon>Micromonosporaceae</taxon>
        <taxon>Virgisporangium</taxon>
    </lineage>
</organism>
<dbReference type="AlphaFoldDB" id="A0A8J3Z0J8"/>
<name>A0A8J3Z0J8_9ACTN</name>